<keyword evidence="9 12" id="KW-0472">Membrane</keyword>
<keyword evidence="4 12" id="KW-0479">Metal-binding</keyword>
<evidence type="ECO:0000256" key="5">
    <source>
        <dbReference type="ARBA" id="ARBA00022741"/>
    </source>
</evidence>
<keyword evidence="8 12" id="KW-1133">Transmembrane helix</keyword>
<keyword evidence="7" id="KW-1278">Translocase</keyword>
<evidence type="ECO:0000256" key="8">
    <source>
        <dbReference type="ARBA" id="ARBA00022989"/>
    </source>
</evidence>
<organism evidence="14 15">
    <name type="scientific">Thermosulfurimonas marina</name>
    <dbReference type="NCBI Taxonomy" id="2047767"/>
    <lineage>
        <taxon>Bacteria</taxon>
        <taxon>Pseudomonadati</taxon>
        <taxon>Thermodesulfobacteriota</taxon>
        <taxon>Thermodesulfobacteria</taxon>
        <taxon>Thermodesulfobacteriales</taxon>
        <taxon>Thermodesulfobacteriaceae</taxon>
        <taxon>Thermosulfurimonas</taxon>
    </lineage>
</organism>
<evidence type="ECO:0000256" key="6">
    <source>
        <dbReference type="ARBA" id="ARBA00022840"/>
    </source>
</evidence>
<dbReference type="PROSITE" id="PS00154">
    <property type="entry name" value="ATPASE_E1_E2"/>
    <property type="match status" value="1"/>
</dbReference>
<dbReference type="InterPro" id="IPR023299">
    <property type="entry name" value="ATPase_P-typ_cyto_dom_N"/>
</dbReference>
<dbReference type="GO" id="GO:0005886">
    <property type="term" value="C:plasma membrane"/>
    <property type="evidence" value="ECO:0007669"/>
    <property type="project" value="UniProtKB-SubCell"/>
</dbReference>
<keyword evidence="15" id="KW-1185">Reference proteome</keyword>
<dbReference type="InterPro" id="IPR018303">
    <property type="entry name" value="ATPase_P-typ_P_site"/>
</dbReference>
<feature type="transmembrane region" description="Helical" evidence="12">
    <location>
        <begin position="688"/>
        <end position="710"/>
    </location>
</feature>
<dbReference type="InterPro" id="IPR044492">
    <property type="entry name" value="P_typ_ATPase_HD_dom"/>
</dbReference>
<evidence type="ECO:0000256" key="12">
    <source>
        <dbReference type="RuleBase" id="RU362081"/>
    </source>
</evidence>
<reference evidence="14 15" key="1">
    <citation type="submission" date="2019-08" db="EMBL/GenBank/DDBJ databases">
        <title>Complete genome sequence of Thermosulfurimonas marina SU872T, an anaerobic thermophilic chemolithoautotrophic bacterium isolated from a shallow marine hydrothermal vent.</title>
        <authorList>
            <person name="Allioux M."/>
            <person name="Jebbar M."/>
            <person name="Slobodkina G."/>
            <person name="Slobodkin A."/>
            <person name="Moalic Y."/>
            <person name="Frolova A."/>
            <person name="Shao Z."/>
            <person name="Alain K."/>
        </authorList>
    </citation>
    <scope>NUCLEOTIDE SEQUENCE [LARGE SCALE GENOMIC DNA]</scope>
    <source>
        <strain evidence="14 15">SU872</strain>
    </source>
</reference>
<feature type="transmembrane region" description="Helical" evidence="12">
    <location>
        <begin position="158"/>
        <end position="181"/>
    </location>
</feature>
<dbReference type="SUPFAM" id="SSF55008">
    <property type="entry name" value="HMA, heavy metal-associated domain"/>
    <property type="match status" value="1"/>
</dbReference>
<dbReference type="GO" id="GO:0043682">
    <property type="term" value="F:P-type divalent copper transporter activity"/>
    <property type="evidence" value="ECO:0007669"/>
    <property type="project" value="UniProtKB-EC"/>
</dbReference>
<dbReference type="SUPFAM" id="SSF56784">
    <property type="entry name" value="HAD-like"/>
    <property type="match status" value="1"/>
</dbReference>
<protein>
    <recommendedName>
        <fullName evidence="10">P-type Cu(2+) transporter</fullName>
        <ecNumber evidence="10">7.2.2.9</ecNumber>
    </recommendedName>
</protein>
<feature type="transmembrane region" description="Helical" evidence="12">
    <location>
        <begin position="346"/>
        <end position="368"/>
    </location>
</feature>
<feature type="transmembrane region" description="Helical" evidence="12">
    <location>
        <begin position="374"/>
        <end position="397"/>
    </location>
</feature>
<evidence type="ECO:0000313" key="15">
    <source>
        <dbReference type="Proteomes" id="UP000501253"/>
    </source>
</evidence>
<dbReference type="PANTHER" id="PTHR43520:SF8">
    <property type="entry name" value="P-TYPE CU(+) TRANSPORTER"/>
    <property type="match status" value="1"/>
</dbReference>
<dbReference type="InterPro" id="IPR059000">
    <property type="entry name" value="ATPase_P-type_domA"/>
</dbReference>
<evidence type="ECO:0000256" key="3">
    <source>
        <dbReference type="ARBA" id="ARBA00022692"/>
    </source>
</evidence>
<evidence type="ECO:0000313" key="14">
    <source>
        <dbReference type="EMBL" id="QJA05392.1"/>
    </source>
</evidence>
<dbReference type="SFLD" id="SFLDG00002">
    <property type="entry name" value="C1.7:_P-type_atpase_like"/>
    <property type="match status" value="1"/>
</dbReference>
<dbReference type="InterPro" id="IPR036163">
    <property type="entry name" value="HMA_dom_sf"/>
</dbReference>
<dbReference type="CDD" id="cd02094">
    <property type="entry name" value="P-type_ATPase_Cu-like"/>
    <property type="match status" value="1"/>
</dbReference>
<dbReference type="GO" id="GO:0055070">
    <property type="term" value="P:copper ion homeostasis"/>
    <property type="evidence" value="ECO:0007669"/>
    <property type="project" value="TreeGrafter"/>
</dbReference>
<dbReference type="NCBIfam" id="TIGR01511">
    <property type="entry name" value="ATPase-IB1_Cu"/>
    <property type="match status" value="1"/>
</dbReference>
<dbReference type="AlphaFoldDB" id="A0A6H1WQB7"/>
<dbReference type="InterPro" id="IPR008250">
    <property type="entry name" value="ATPase_P-typ_transduc_dom_A_sf"/>
</dbReference>
<evidence type="ECO:0000256" key="1">
    <source>
        <dbReference type="ARBA" id="ARBA00004127"/>
    </source>
</evidence>
<keyword evidence="6 12" id="KW-0067">ATP-binding</keyword>
<sequence>MAGGPSRTEGLFRVGGMSCAACAARIEKALSRLPGVSEAAVNFAAGTVRVVYDPTRTGPEDFQRAIEEEGYQFLGAVEEGRAAKEDQRLSELRRRLLVAWVLAPPIFILSMERLFPWVRNFPLEGRHLVLFFLATPVEFFAGWEFLRGAAKALAHRAADMNTLVALGTLAAYLYSAAVTFFPGAFRAAGLPLHVYFDSAAMIVAFVLLGRYLEVRARGRASEAVKRLLSLAPPTARVVREGKEQEIPAEELVPGDVVVVRPGERIPADGIILEGHTTVDESMLTGESLPVEKGPGAWVIGGTLNQYGVFRFRVEKVGRDTVLATIARLVEEAQGSKARIQRLADRVAGIFVPVVLVLAGITLGVWYFLGPEPRLVNALVSFVSVLVIACPCAMGLATPAAVMVATGRAAELGVLIKNALALEEGARVTTCVFDKTGTLTVGKPRVQTPFAASGESPEAVLVLAAALERHSEHPLSQAVVSAVEGKTLPEAREVQAEPGRGLTGLVEGARIRVGRPEWIRLEAEVPSEVEARLAEEARAGRTVILVARDQQVIGGLSLADTLRPEAREVVQELRNLGLRVLMLTGDNQATAQTMAQELALDDFLAQVLPEEKAGKIAELQARGERVLMVGDGVNDAPALARADLGVALSSGTDIALESADAALMRPDLRLVPLTVRLCRATLRVIKQNLFWAFAYNVLAIPVAAGVFYPFFGLRLNPAIAAAAMAFSSVSVVTNALRLKKFS</sequence>
<dbReference type="KEGG" id="tmai:FVE67_00670"/>
<dbReference type="InterPro" id="IPR006121">
    <property type="entry name" value="HMA_dom"/>
</dbReference>
<dbReference type="InterPro" id="IPR036412">
    <property type="entry name" value="HAD-like_sf"/>
</dbReference>
<gene>
    <name evidence="14" type="ORF">FVE67_00670</name>
</gene>
<dbReference type="InterPro" id="IPR017969">
    <property type="entry name" value="Heavy-metal-associated_CS"/>
</dbReference>
<dbReference type="Pfam" id="PF00122">
    <property type="entry name" value="E1-E2_ATPase"/>
    <property type="match status" value="1"/>
</dbReference>
<evidence type="ECO:0000256" key="10">
    <source>
        <dbReference type="ARBA" id="ARBA00038904"/>
    </source>
</evidence>
<comment type="similarity">
    <text evidence="2 12">Belongs to the cation transport ATPase (P-type) (TC 3.A.3) family. Type IB subfamily.</text>
</comment>
<dbReference type="Gene3D" id="3.40.1110.10">
    <property type="entry name" value="Calcium-transporting ATPase, cytoplasmic domain N"/>
    <property type="match status" value="1"/>
</dbReference>
<dbReference type="PRINTS" id="PR00943">
    <property type="entry name" value="CUATPASE"/>
</dbReference>
<accession>A0A6H1WQB7</accession>
<comment type="subcellular location">
    <subcellularLocation>
        <location evidence="12">Cell membrane</location>
    </subcellularLocation>
    <subcellularLocation>
        <location evidence="1">Endomembrane system</location>
        <topology evidence="1">Multi-pass membrane protein</topology>
    </subcellularLocation>
</comment>
<dbReference type="RefSeq" id="WP_168718759.1">
    <property type="nucleotide sequence ID" value="NZ_CP042909.1"/>
</dbReference>
<feature type="transmembrane region" description="Helical" evidence="12">
    <location>
        <begin position="716"/>
        <end position="735"/>
    </location>
</feature>
<dbReference type="SFLD" id="SFLDS00003">
    <property type="entry name" value="Haloacid_Dehalogenase"/>
    <property type="match status" value="1"/>
</dbReference>
<dbReference type="Pfam" id="PF00702">
    <property type="entry name" value="Hydrolase"/>
    <property type="match status" value="1"/>
</dbReference>
<proteinExistence type="inferred from homology"/>
<dbReference type="PROSITE" id="PS01047">
    <property type="entry name" value="HMA_1"/>
    <property type="match status" value="1"/>
</dbReference>
<dbReference type="NCBIfam" id="TIGR01525">
    <property type="entry name" value="ATPase-IB_hvy"/>
    <property type="match status" value="1"/>
</dbReference>
<keyword evidence="3 12" id="KW-0812">Transmembrane</keyword>
<dbReference type="PRINTS" id="PR00119">
    <property type="entry name" value="CATATPASE"/>
</dbReference>
<dbReference type="Gene3D" id="3.40.50.1000">
    <property type="entry name" value="HAD superfamily/HAD-like"/>
    <property type="match status" value="1"/>
</dbReference>
<dbReference type="InterPro" id="IPR001757">
    <property type="entry name" value="P_typ_ATPase"/>
</dbReference>
<evidence type="ECO:0000256" key="7">
    <source>
        <dbReference type="ARBA" id="ARBA00022967"/>
    </source>
</evidence>
<dbReference type="PANTHER" id="PTHR43520">
    <property type="entry name" value="ATP7, ISOFORM B"/>
    <property type="match status" value="1"/>
</dbReference>
<dbReference type="SUPFAM" id="SSF81653">
    <property type="entry name" value="Calcium ATPase, transduction domain A"/>
    <property type="match status" value="1"/>
</dbReference>
<dbReference type="GO" id="GO:0005524">
    <property type="term" value="F:ATP binding"/>
    <property type="evidence" value="ECO:0007669"/>
    <property type="project" value="UniProtKB-UniRule"/>
</dbReference>
<feature type="transmembrane region" description="Helical" evidence="12">
    <location>
        <begin position="96"/>
        <end position="115"/>
    </location>
</feature>
<evidence type="ECO:0000256" key="4">
    <source>
        <dbReference type="ARBA" id="ARBA00022723"/>
    </source>
</evidence>
<evidence type="ECO:0000256" key="2">
    <source>
        <dbReference type="ARBA" id="ARBA00006024"/>
    </source>
</evidence>
<dbReference type="Pfam" id="PF00403">
    <property type="entry name" value="HMA"/>
    <property type="match status" value="1"/>
</dbReference>
<dbReference type="SFLD" id="SFLDF00027">
    <property type="entry name" value="p-type_atpase"/>
    <property type="match status" value="1"/>
</dbReference>
<name>A0A6H1WQB7_9BACT</name>
<dbReference type="EC" id="7.2.2.9" evidence="10"/>
<dbReference type="InterPro" id="IPR023298">
    <property type="entry name" value="ATPase_P-typ_TM_dom_sf"/>
</dbReference>
<dbReference type="SUPFAM" id="SSF81665">
    <property type="entry name" value="Calcium ATPase, transmembrane domain M"/>
    <property type="match status" value="1"/>
</dbReference>
<dbReference type="Gene3D" id="3.30.70.100">
    <property type="match status" value="1"/>
</dbReference>
<evidence type="ECO:0000256" key="9">
    <source>
        <dbReference type="ARBA" id="ARBA00023136"/>
    </source>
</evidence>
<dbReference type="InterPro" id="IPR027256">
    <property type="entry name" value="P-typ_ATPase_IB"/>
</dbReference>
<dbReference type="InterPro" id="IPR023214">
    <property type="entry name" value="HAD_sf"/>
</dbReference>
<evidence type="ECO:0000259" key="13">
    <source>
        <dbReference type="PROSITE" id="PS50846"/>
    </source>
</evidence>
<dbReference type="PROSITE" id="PS01229">
    <property type="entry name" value="COF_2"/>
    <property type="match status" value="1"/>
</dbReference>
<comment type="catalytic activity">
    <reaction evidence="11">
        <text>Cu(2+)(in) + ATP + H2O = Cu(2+)(out) + ADP + phosphate + H(+)</text>
        <dbReference type="Rhea" id="RHEA:10376"/>
        <dbReference type="ChEBI" id="CHEBI:15377"/>
        <dbReference type="ChEBI" id="CHEBI:15378"/>
        <dbReference type="ChEBI" id="CHEBI:29036"/>
        <dbReference type="ChEBI" id="CHEBI:30616"/>
        <dbReference type="ChEBI" id="CHEBI:43474"/>
        <dbReference type="ChEBI" id="CHEBI:456216"/>
        <dbReference type="EC" id="7.2.2.9"/>
    </reaction>
</comment>
<dbReference type="FunFam" id="3.30.70.100:FF:000005">
    <property type="entry name" value="Copper-exporting P-type ATPase A"/>
    <property type="match status" value="1"/>
</dbReference>
<feature type="domain" description="HMA" evidence="13">
    <location>
        <begin position="8"/>
        <end position="74"/>
    </location>
</feature>
<keyword evidence="5 12" id="KW-0547">Nucleotide-binding</keyword>
<dbReference type="EMBL" id="CP042909">
    <property type="protein sequence ID" value="QJA05392.1"/>
    <property type="molecule type" value="Genomic_DNA"/>
</dbReference>
<keyword evidence="12" id="KW-1003">Cell membrane</keyword>
<evidence type="ECO:0000256" key="11">
    <source>
        <dbReference type="ARBA" id="ARBA00047424"/>
    </source>
</evidence>
<dbReference type="Proteomes" id="UP000501253">
    <property type="component" value="Chromosome"/>
</dbReference>
<feature type="transmembrane region" description="Helical" evidence="12">
    <location>
        <begin position="193"/>
        <end position="212"/>
    </location>
</feature>
<dbReference type="NCBIfam" id="TIGR01494">
    <property type="entry name" value="ATPase_P-type"/>
    <property type="match status" value="1"/>
</dbReference>
<dbReference type="GO" id="GO:0005507">
    <property type="term" value="F:copper ion binding"/>
    <property type="evidence" value="ECO:0007669"/>
    <property type="project" value="TreeGrafter"/>
</dbReference>
<dbReference type="CDD" id="cd00371">
    <property type="entry name" value="HMA"/>
    <property type="match status" value="1"/>
</dbReference>
<dbReference type="GO" id="GO:0012505">
    <property type="term" value="C:endomembrane system"/>
    <property type="evidence" value="ECO:0007669"/>
    <property type="project" value="UniProtKB-SubCell"/>
</dbReference>
<dbReference type="Gene3D" id="2.70.150.10">
    <property type="entry name" value="Calcium-transporting ATPase, cytoplasmic transduction domain A"/>
    <property type="match status" value="1"/>
</dbReference>
<dbReference type="GO" id="GO:0016887">
    <property type="term" value="F:ATP hydrolysis activity"/>
    <property type="evidence" value="ECO:0007669"/>
    <property type="project" value="InterPro"/>
</dbReference>
<feature type="transmembrane region" description="Helical" evidence="12">
    <location>
        <begin position="127"/>
        <end position="146"/>
    </location>
</feature>
<dbReference type="FunFam" id="2.70.150.10:FF:000002">
    <property type="entry name" value="Copper-transporting ATPase 1, putative"/>
    <property type="match status" value="1"/>
</dbReference>
<dbReference type="PROSITE" id="PS50846">
    <property type="entry name" value="HMA_2"/>
    <property type="match status" value="1"/>
</dbReference>